<dbReference type="EMBL" id="JBHLWN010000024">
    <property type="protein sequence ID" value="MFC0211954.1"/>
    <property type="molecule type" value="Genomic_DNA"/>
</dbReference>
<gene>
    <name evidence="2" type="ORF">ACFFK0_05720</name>
</gene>
<sequence length="182" mass="20903">MEQTPARLMARRGKSHLEIIKHFYGSHFETTFAAQIVIHNELYSFIPPLSLGDTDKQVVNIQHYLDVIGKKYDQAAFSAAVDENGRFGEKTKEAVTLFQKHFMKLTPDNINGVLDLKTWYALLTRYLKAVNNGNQRNAASARYFMPIPQYGLVCRSFLTPYGPQQFCYYTYSWEMIACRSPG</sequence>
<dbReference type="Proteomes" id="UP001589776">
    <property type="component" value="Unassembled WGS sequence"/>
</dbReference>
<dbReference type="InterPro" id="IPR036366">
    <property type="entry name" value="PGBDSf"/>
</dbReference>
<dbReference type="SUPFAM" id="SSF47090">
    <property type="entry name" value="PGBD-like"/>
    <property type="match status" value="1"/>
</dbReference>
<keyword evidence="3" id="KW-1185">Reference proteome</keyword>
<dbReference type="Gene3D" id="1.10.101.10">
    <property type="entry name" value="PGBD-like superfamily/PGBD"/>
    <property type="match status" value="1"/>
</dbReference>
<dbReference type="InterPro" id="IPR002477">
    <property type="entry name" value="Peptidoglycan-bd-like"/>
</dbReference>
<evidence type="ECO:0000313" key="3">
    <source>
        <dbReference type="Proteomes" id="UP001589776"/>
    </source>
</evidence>
<feature type="domain" description="Peptidoglycan binding-like" evidence="1">
    <location>
        <begin position="55"/>
        <end position="122"/>
    </location>
</feature>
<dbReference type="RefSeq" id="WP_377468998.1">
    <property type="nucleotide sequence ID" value="NZ_JBHLWN010000024.1"/>
</dbReference>
<evidence type="ECO:0000259" key="1">
    <source>
        <dbReference type="Pfam" id="PF01471"/>
    </source>
</evidence>
<organism evidence="2 3">
    <name type="scientific">Paenibacillus chartarius</name>
    <dbReference type="NCBI Taxonomy" id="747481"/>
    <lineage>
        <taxon>Bacteria</taxon>
        <taxon>Bacillati</taxon>
        <taxon>Bacillota</taxon>
        <taxon>Bacilli</taxon>
        <taxon>Bacillales</taxon>
        <taxon>Paenibacillaceae</taxon>
        <taxon>Paenibacillus</taxon>
    </lineage>
</organism>
<proteinExistence type="predicted"/>
<name>A0ABV6DH30_9BACL</name>
<accession>A0ABV6DH30</accession>
<comment type="caution">
    <text evidence="2">The sequence shown here is derived from an EMBL/GenBank/DDBJ whole genome shotgun (WGS) entry which is preliminary data.</text>
</comment>
<dbReference type="InterPro" id="IPR036365">
    <property type="entry name" value="PGBD-like_sf"/>
</dbReference>
<dbReference type="Pfam" id="PF01471">
    <property type="entry name" value="PG_binding_1"/>
    <property type="match status" value="1"/>
</dbReference>
<reference evidence="2 3" key="1">
    <citation type="submission" date="2024-09" db="EMBL/GenBank/DDBJ databases">
        <authorList>
            <person name="Sun Q."/>
            <person name="Mori K."/>
        </authorList>
    </citation>
    <scope>NUCLEOTIDE SEQUENCE [LARGE SCALE GENOMIC DNA]</scope>
    <source>
        <strain evidence="2 3">CCM 7759</strain>
    </source>
</reference>
<evidence type="ECO:0000313" key="2">
    <source>
        <dbReference type="EMBL" id="MFC0211954.1"/>
    </source>
</evidence>
<protein>
    <submittedName>
        <fullName evidence="2">Peptidoglycan-binding protein</fullName>
    </submittedName>
</protein>